<dbReference type="HOGENOM" id="CLU_2746884_0_0_1"/>
<sequence length="71" mass="8306">NLNRSKRVFSVTSTPSYLYTFLMSGRIINIRELFAESSNSRTGETKRRREERDDVSLNIIIPTPSSHRQIY</sequence>
<accession>H1W099</accession>
<evidence type="ECO:0000313" key="2">
    <source>
        <dbReference type="Proteomes" id="UP000007174"/>
    </source>
</evidence>
<feature type="non-terminal residue" evidence="1">
    <location>
        <position position="1"/>
    </location>
</feature>
<proteinExistence type="predicted"/>
<dbReference type="Proteomes" id="UP000007174">
    <property type="component" value="Unassembled WGS sequence"/>
</dbReference>
<gene>
    <name evidence="1" type="ORF">CH063_14836</name>
</gene>
<organism evidence="1 2">
    <name type="scientific">Colletotrichum higginsianum (strain IMI 349063)</name>
    <name type="common">Crucifer anthracnose fungus</name>
    <dbReference type="NCBI Taxonomy" id="759273"/>
    <lineage>
        <taxon>Eukaryota</taxon>
        <taxon>Fungi</taxon>
        <taxon>Dikarya</taxon>
        <taxon>Ascomycota</taxon>
        <taxon>Pezizomycotina</taxon>
        <taxon>Sordariomycetes</taxon>
        <taxon>Hypocreomycetidae</taxon>
        <taxon>Glomerellales</taxon>
        <taxon>Glomerellaceae</taxon>
        <taxon>Colletotrichum</taxon>
        <taxon>Colletotrichum destructivum species complex</taxon>
    </lineage>
</organism>
<name>H1W099_COLHI</name>
<protein>
    <submittedName>
        <fullName evidence="1">Uncharacterized protein</fullName>
    </submittedName>
</protein>
<reference evidence="2" key="1">
    <citation type="journal article" date="2012" name="Nat. Genet.">
        <title>Lifestyle transitions in plant pathogenic Colletotrichum fungi deciphered by genome and transcriptome analyses.</title>
        <authorList>
            <person name="O'Connell R.J."/>
            <person name="Thon M.R."/>
            <person name="Hacquard S."/>
            <person name="Amyotte S.G."/>
            <person name="Kleemann J."/>
            <person name="Torres M.F."/>
            <person name="Damm U."/>
            <person name="Buiate E.A."/>
            <person name="Epstein L."/>
            <person name="Alkan N."/>
            <person name="Altmueller J."/>
            <person name="Alvarado-Balderrama L."/>
            <person name="Bauser C.A."/>
            <person name="Becker C."/>
            <person name="Birren B.W."/>
            <person name="Chen Z."/>
            <person name="Choi J."/>
            <person name="Crouch J.A."/>
            <person name="Duvick J.P."/>
            <person name="Farman M.A."/>
            <person name="Gan P."/>
            <person name="Heiman D."/>
            <person name="Henrissat B."/>
            <person name="Howard R.J."/>
            <person name="Kabbage M."/>
            <person name="Koch C."/>
            <person name="Kracher B."/>
            <person name="Kubo Y."/>
            <person name="Law A.D."/>
            <person name="Lebrun M.-H."/>
            <person name="Lee Y.-H."/>
            <person name="Miyara I."/>
            <person name="Moore N."/>
            <person name="Neumann U."/>
            <person name="Nordstroem K."/>
            <person name="Panaccione D.G."/>
            <person name="Panstruga R."/>
            <person name="Place M."/>
            <person name="Proctor R.H."/>
            <person name="Prusky D."/>
            <person name="Rech G."/>
            <person name="Reinhardt R."/>
            <person name="Rollins J.A."/>
            <person name="Rounsley S."/>
            <person name="Schardl C.L."/>
            <person name="Schwartz D.C."/>
            <person name="Shenoy N."/>
            <person name="Shirasu K."/>
            <person name="Sikhakolli U.R."/>
            <person name="Stueber K."/>
            <person name="Sukno S.A."/>
            <person name="Sweigard J.A."/>
            <person name="Takano Y."/>
            <person name="Takahara H."/>
            <person name="Trail F."/>
            <person name="van der Does H.C."/>
            <person name="Voll L.M."/>
            <person name="Will I."/>
            <person name="Young S."/>
            <person name="Zeng Q."/>
            <person name="Zhang J."/>
            <person name="Zhou S."/>
            <person name="Dickman M.B."/>
            <person name="Schulze-Lefert P."/>
            <person name="Ver Loren van Themaat E."/>
            <person name="Ma L.-J."/>
            <person name="Vaillancourt L.J."/>
        </authorList>
    </citation>
    <scope>NUCLEOTIDE SEQUENCE [LARGE SCALE GENOMIC DNA]</scope>
    <source>
        <strain evidence="2">IMI 349063</strain>
    </source>
</reference>
<dbReference type="AlphaFoldDB" id="H1W099"/>
<evidence type="ECO:0000313" key="1">
    <source>
        <dbReference type="EMBL" id="CCF45911.1"/>
    </source>
</evidence>
<dbReference type="EMBL" id="CACQ02008163">
    <property type="protein sequence ID" value="CCF45911.1"/>
    <property type="molecule type" value="Genomic_DNA"/>
</dbReference>